<dbReference type="HOGENOM" id="CLU_143340_1_0_5"/>
<dbReference type="AlphaFoldDB" id="D5RP12"/>
<dbReference type="Proteomes" id="UP000005324">
    <property type="component" value="Unassembled WGS sequence"/>
</dbReference>
<comment type="caution">
    <text evidence="1">The sequence shown here is derived from an EMBL/GenBank/DDBJ whole genome shotgun (WGS) entry which is preliminary data.</text>
</comment>
<name>D5RP12_9PROT</name>
<sequence length="74" mass="8095">MSLTSKEIAAILGPVDEDLLAELLRSGASREELAEAWAWSQNDEALVNEGRPLPSGRVARLVDLLSPPEEEPER</sequence>
<dbReference type="EMBL" id="ADVL01000587">
    <property type="protein sequence ID" value="EFH10957.1"/>
    <property type="molecule type" value="Genomic_DNA"/>
</dbReference>
<evidence type="ECO:0000313" key="2">
    <source>
        <dbReference type="Proteomes" id="UP000005324"/>
    </source>
</evidence>
<keyword evidence="2" id="KW-1185">Reference proteome</keyword>
<organism evidence="1 2">
    <name type="scientific">Pseudoroseomonas cervicalis ATCC 49957</name>
    <dbReference type="NCBI Taxonomy" id="525371"/>
    <lineage>
        <taxon>Bacteria</taxon>
        <taxon>Pseudomonadati</taxon>
        <taxon>Pseudomonadota</taxon>
        <taxon>Alphaproteobacteria</taxon>
        <taxon>Acetobacterales</taxon>
        <taxon>Roseomonadaceae</taxon>
        <taxon>Roseomonas</taxon>
    </lineage>
</organism>
<dbReference type="RefSeq" id="WP_007006481.1">
    <property type="nucleotide sequence ID" value="NZ_GG771114.1"/>
</dbReference>
<dbReference type="OrthoDB" id="7870562at2"/>
<gene>
    <name evidence="1" type="ORF">HMPREF0731_2823</name>
</gene>
<reference evidence="1 2" key="1">
    <citation type="submission" date="2010-04" db="EMBL/GenBank/DDBJ databases">
        <authorList>
            <person name="Qin X."/>
            <person name="Bachman B."/>
            <person name="Battles P."/>
            <person name="Bell A."/>
            <person name="Bess C."/>
            <person name="Bickham C."/>
            <person name="Chaboub L."/>
            <person name="Chen D."/>
            <person name="Coyle M."/>
            <person name="Deiros D.R."/>
            <person name="Dinh H."/>
            <person name="Forbes L."/>
            <person name="Fowler G."/>
            <person name="Francisco L."/>
            <person name="Fu Q."/>
            <person name="Gubbala S."/>
            <person name="Hale W."/>
            <person name="Han Y."/>
            <person name="Hemphill L."/>
            <person name="Highlander S.K."/>
            <person name="Hirani K."/>
            <person name="Hogues M."/>
            <person name="Jackson L."/>
            <person name="Jakkamsetti A."/>
            <person name="Javaid M."/>
            <person name="Jiang H."/>
            <person name="Korchina V."/>
            <person name="Kovar C."/>
            <person name="Lara F."/>
            <person name="Lee S."/>
            <person name="Mata R."/>
            <person name="Mathew T."/>
            <person name="Moen C."/>
            <person name="Morales K."/>
            <person name="Munidasa M."/>
            <person name="Nazareth L."/>
            <person name="Ngo R."/>
            <person name="Nguyen L."/>
            <person name="Okwuonu G."/>
            <person name="Ongeri F."/>
            <person name="Patil S."/>
            <person name="Petrosino J."/>
            <person name="Pham C."/>
            <person name="Pham P."/>
            <person name="Pu L.-L."/>
            <person name="Puazo M."/>
            <person name="Raj R."/>
            <person name="Reid J."/>
            <person name="Rouhana J."/>
            <person name="Saada N."/>
            <person name="Shang Y."/>
            <person name="Simmons D."/>
            <person name="Thornton R."/>
            <person name="Warren J."/>
            <person name="Weissenberger G."/>
            <person name="Zhang J."/>
            <person name="Zhang L."/>
            <person name="Zhou C."/>
            <person name="Zhu D."/>
            <person name="Muzny D."/>
            <person name="Worley K."/>
            <person name="Gibbs R."/>
        </authorList>
    </citation>
    <scope>NUCLEOTIDE SEQUENCE [LARGE SCALE GENOMIC DNA]</scope>
    <source>
        <strain evidence="1 2">ATCC 49957</strain>
    </source>
</reference>
<proteinExistence type="predicted"/>
<protein>
    <submittedName>
        <fullName evidence="1">Uncharacterized protein</fullName>
    </submittedName>
</protein>
<evidence type="ECO:0000313" key="1">
    <source>
        <dbReference type="EMBL" id="EFH10957.1"/>
    </source>
</evidence>
<accession>D5RP12</accession>